<sequence length="378" mass="40546">MVATSPPNVDEDRMTTLLLDRRQFVSSALLATLAGCATPARLARSSSIPFVAASAAKVGADYRIEWDAPGVRQVAIHVGETPSPVMTGRPAARGAGSGSTSISGLAPDRRLYFTLVPDQGAPLVIADRALHLPSIANLRDIGGYRTTDGRWVKMGLLYRSDQLDRVKDADLAAMERLDLRTVVDLRTQSERAREPDRLPRGSQPLVLDVAADGDGSLGGDMRKAMHAIAAGEGAALLTAANRDFVSLGSARRSYAALLDRLRGAPLLYHCTAGKDRTGWASAVILTVLGVPRETVMADYLASNVFLERKNAATLEALAQSQSPIAPSNLMPVLTVRADYLNAAFDEVEKRYGSFDGYIRNGLGLSEDDVETLRALYLQ</sequence>
<comment type="similarity">
    <text evidence="1">Belongs to the protein-tyrosine phosphatase family.</text>
</comment>
<dbReference type="Proteomes" id="UP000024284">
    <property type="component" value="Unassembled WGS sequence"/>
</dbReference>
<dbReference type="Pfam" id="PF13350">
    <property type="entry name" value="Y_phosphatase3"/>
    <property type="match status" value="1"/>
</dbReference>
<dbReference type="eggNOG" id="COG2365">
    <property type="taxonomic scope" value="Bacteria"/>
</dbReference>
<keyword evidence="4" id="KW-1185">Reference proteome</keyword>
<dbReference type="EC" id="3.1.3.48" evidence="3"/>
<dbReference type="InterPro" id="IPR006311">
    <property type="entry name" value="TAT_signal"/>
</dbReference>
<dbReference type="PROSITE" id="PS51318">
    <property type="entry name" value="TAT"/>
    <property type="match status" value="1"/>
</dbReference>
<evidence type="ECO:0000256" key="1">
    <source>
        <dbReference type="ARBA" id="ARBA00009580"/>
    </source>
</evidence>
<dbReference type="STRING" id="76947.GCA_002080435_00810"/>
<comment type="caution">
    <text evidence="3">The sequence shown here is derived from an EMBL/GenBank/DDBJ whole genome shotgun (WGS) entry which is preliminary data.</text>
</comment>
<dbReference type="InterPro" id="IPR026893">
    <property type="entry name" value="Tyr/Ser_Pase_IphP-type"/>
</dbReference>
<evidence type="ECO:0000256" key="2">
    <source>
        <dbReference type="SAM" id="MobiDB-lite"/>
    </source>
</evidence>
<dbReference type="Gene3D" id="3.90.190.10">
    <property type="entry name" value="Protein tyrosine phosphatase superfamily"/>
    <property type="match status" value="1"/>
</dbReference>
<evidence type="ECO:0000313" key="3">
    <source>
        <dbReference type="EMBL" id="KFG91959.1"/>
    </source>
</evidence>
<reference evidence="3" key="1">
    <citation type="submission" date="2014-08" db="EMBL/GenBank/DDBJ databases">
        <title>Draft genome sequences of Sphingobium herbicidovorans.</title>
        <authorList>
            <person name="Gan H.M."/>
            <person name="Gan H.Y."/>
            <person name="Savka M.A."/>
        </authorList>
    </citation>
    <scope>NUCLEOTIDE SEQUENCE [LARGE SCALE GENOMIC DNA]</scope>
    <source>
        <strain evidence="3">NBRC 16415</strain>
    </source>
</reference>
<dbReference type="PANTHER" id="PTHR31126:SF1">
    <property type="entry name" value="TYROSINE SPECIFIC PROTEIN PHOSPHATASES DOMAIN-CONTAINING PROTEIN"/>
    <property type="match status" value="1"/>
</dbReference>
<protein>
    <submittedName>
        <fullName evidence="3">Tyrosine-protein phosphatase</fullName>
        <ecNumber evidence="3">3.1.3.48</ecNumber>
    </submittedName>
</protein>
<proteinExistence type="inferred from homology"/>
<dbReference type="InterPro" id="IPR029021">
    <property type="entry name" value="Prot-tyrosine_phosphatase-like"/>
</dbReference>
<accession>A0A086PEZ1</accession>
<dbReference type="AlphaFoldDB" id="A0A086PEZ1"/>
<organism evidence="3 4">
    <name type="scientific">Sphingobium herbicidovorans (strain ATCC 700291 / DSM 11019 / CCUG 56400 / KCTC 2939 / LMG 18315 / NBRC 16415 / MH)</name>
    <name type="common">Sphingomonas herbicidovorans</name>
    <dbReference type="NCBI Taxonomy" id="1219045"/>
    <lineage>
        <taxon>Bacteria</taxon>
        <taxon>Pseudomonadati</taxon>
        <taxon>Pseudomonadota</taxon>
        <taxon>Alphaproteobacteria</taxon>
        <taxon>Sphingomonadales</taxon>
        <taxon>Sphingomonadaceae</taxon>
        <taxon>Sphingobium</taxon>
    </lineage>
</organism>
<name>A0A086PEZ1_SPHHM</name>
<keyword evidence="3" id="KW-0378">Hydrolase</keyword>
<feature type="compositionally biased region" description="Low complexity" evidence="2">
    <location>
        <begin position="91"/>
        <end position="102"/>
    </location>
</feature>
<evidence type="ECO:0000313" key="4">
    <source>
        <dbReference type="Proteomes" id="UP000024284"/>
    </source>
</evidence>
<gene>
    <name evidence="3" type="primary">iphP_1</name>
    <name evidence="3" type="ORF">BV98_000210</name>
</gene>
<dbReference type="PANTHER" id="PTHR31126">
    <property type="entry name" value="TYROSINE-PROTEIN PHOSPHATASE"/>
    <property type="match status" value="1"/>
</dbReference>
<dbReference type="SUPFAM" id="SSF52799">
    <property type="entry name" value="(Phosphotyrosine protein) phosphatases II"/>
    <property type="match status" value="1"/>
</dbReference>
<dbReference type="EMBL" id="JFZA02000001">
    <property type="protein sequence ID" value="KFG91959.1"/>
    <property type="molecule type" value="Genomic_DNA"/>
</dbReference>
<feature type="region of interest" description="Disordered" evidence="2">
    <location>
        <begin position="82"/>
        <end position="102"/>
    </location>
</feature>
<dbReference type="PATRIC" id="fig|1219045.3.peg.211"/>
<dbReference type="GO" id="GO:0004725">
    <property type="term" value="F:protein tyrosine phosphatase activity"/>
    <property type="evidence" value="ECO:0007669"/>
    <property type="project" value="UniProtKB-EC"/>
</dbReference>